<keyword evidence="3" id="KW-0813">Transport</keyword>
<accession>A0A6J4HEK8</accession>
<dbReference type="SUPFAM" id="SSF47917">
    <property type="entry name" value="C-terminal domain of alpha and beta subunits of F1 ATP synthase"/>
    <property type="match status" value="1"/>
</dbReference>
<protein>
    <submittedName>
        <fullName evidence="11">ATP synthase beta chain</fullName>
        <ecNumber evidence="11">3.6.3.14</ecNumber>
    </submittedName>
</protein>
<evidence type="ECO:0000256" key="1">
    <source>
        <dbReference type="ARBA" id="ARBA00004370"/>
    </source>
</evidence>
<comment type="subcellular location">
    <subcellularLocation>
        <location evidence="1">Membrane</location>
    </subcellularLocation>
</comment>
<reference evidence="11" key="1">
    <citation type="submission" date="2020-02" db="EMBL/GenBank/DDBJ databases">
        <authorList>
            <person name="Meier V. D."/>
        </authorList>
    </citation>
    <scope>NUCLEOTIDE SEQUENCE</scope>
    <source>
        <strain evidence="11">AVDCRST_MAG77</strain>
    </source>
</reference>
<keyword evidence="10" id="KW-0066">ATP synthesis</keyword>
<sequence>MRLFSHNDTGAVVEPSLDAWELLFIDNIFRFTQAGSEVSALLGRLPSGVGCQPTLADELSDEDRLVVHRARRVEQFLSQNLHVAEVYTNQPGTYVPVHETVRGFREILAGKQGGLPESAFHAVGTIDEAVAKRDEMLAVAA</sequence>
<dbReference type="GO" id="GO:0005524">
    <property type="term" value="F:ATP binding"/>
    <property type="evidence" value="ECO:0007669"/>
    <property type="project" value="UniProtKB-KW"/>
</dbReference>
<keyword evidence="5" id="KW-0067">ATP-binding</keyword>
<keyword evidence="4" id="KW-0547">Nucleotide-binding</keyword>
<dbReference type="GO" id="GO:0016787">
    <property type="term" value="F:hydrolase activity"/>
    <property type="evidence" value="ECO:0007669"/>
    <property type="project" value="UniProtKB-KW"/>
</dbReference>
<organism evidence="11">
    <name type="scientific">uncultured Chloroflexota bacterium</name>
    <dbReference type="NCBI Taxonomy" id="166587"/>
    <lineage>
        <taxon>Bacteria</taxon>
        <taxon>Bacillati</taxon>
        <taxon>Chloroflexota</taxon>
        <taxon>environmental samples</taxon>
    </lineage>
</organism>
<dbReference type="InterPro" id="IPR027417">
    <property type="entry name" value="P-loop_NTPase"/>
</dbReference>
<evidence type="ECO:0000256" key="3">
    <source>
        <dbReference type="ARBA" id="ARBA00022448"/>
    </source>
</evidence>
<gene>
    <name evidence="11" type="ORF">AVDCRST_MAG77-473</name>
</gene>
<dbReference type="EC" id="3.6.3.14" evidence="11"/>
<evidence type="ECO:0000256" key="8">
    <source>
        <dbReference type="ARBA" id="ARBA00023136"/>
    </source>
</evidence>
<dbReference type="InterPro" id="IPR024034">
    <property type="entry name" value="ATPase_F1/V1_b/a_C"/>
</dbReference>
<dbReference type="InterPro" id="IPR050053">
    <property type="entry name" value="ATPase_alpha/beta_chains"/>
</dbReference>
<keyword evidence="6" id="KW-1278">Translocase</keyword>
<dbReference type="Gene3D" id="1.10.1140.10">
    <property type="entry name" value="Bovine Mitochondrial F1-atpase, Atp Synthase Beta Chain, Chain D, domain 3"/>
    <property type="match status" value="1"/>
</dbReference>
<dbReference type="PANTHER" id="PTHR15184">
    <property type="entry name" value="ATP SYNTHASE"/>
    <property type="match status" value="1"/>
</dbReference>
<dbReference type="AlphaFoldDB" id="A0A6J4HEK8"/>
<evidence type="ECO:0000256" key="7">
    <source>
        <dbReference type="ARBA" id="ARBA00023065"/>
    </source>
</evidence>
<evidence type="ECO:0000313" key="11">
    <source>
        <dbReference type="EMBL" id="CAA9221151.1"/>
    </source>
</evidence>
<keyword evidence="7" id="KW-0406">Ion transport</keyword>
<evidence type="ECO:0000256" key="4">
    <source>
        <dbReference type="ARBA" id="ARBA00022741"/>
    </source>
</evidence>
<evidence type="ECO:0000256" key="5">
    <source>
        <dbReference type="ARBA" id="ARBA00022840"/>
    </source>
</evidence>
<evidence type="ECO:0000256" key="6">
    <source>
        <dbReference type="ARBA" id="ARBA00022967"/>
    </source>
</evidence>
<dbReference type="Gene3D" id="3.40.50.12240">
    <property type="match status" value="1"/>
</dbReference>
<dbReference type="EMBL" id="CADCTC010000032">
    <property type="protein sequence ID" value="CAA9221151.1"/>
    <property type="molecule type" value="Genomic_DNA"/>
</dbReference>
<proteinExistence type="inferred from homology"/>
<keyword evidence="11" id="KW-0378">Hydrolase</keyword>
<dbReference type="GO" id="GO:0045259">
    <property type="term" value="C:proton-transporting ATP synthase complex"/>
    <property type="evidence" value="ECO:0007669"/>
    <property type="project" value="UniProtKB-KW"/>
</dbReference>
<dbReference type="GO" id="GO:0046933">
    <property type="term" value="F:proton-transporting ATP synthase activity, rotational mechanism"/>
    <property type="evidence" value="ECO:0007669"/>
    <property type="project" value="TreeGrafter"/>
</dbReference>
<dbReference type="SUPFAM" id="SSF52540">
    <property type="entry name" value="P-loop containing nucleoside triphosphate hydrolases"/>
    <property type="match status" value="1"/>
</dbReference>
<evidence type="ECO:0000256" key="10">
    <source>
        <dbReference type="ARBA" id="ARBA00023310"/>
    </source>
</evidence>
<dbReference type="PANTHER" id="PTHR15184:SF71">
    <property type="entry name" value="ATP SYNTHASE SUBUNIT BETA, MITOCHONDRIAL"/>
    <property type="match status" value="1"/>
</dbReference>
<comment type="similarity">
    <text evidence="2">Belongs to the ATPase alpha/beta chains family.</text>
</comment>
<name>A0A6J4HEK8_9CHLR</name>
<evidence type="ECO:0000256" key="2">
    <source>
        <dbReference type="ARBA" id="ARBA00008936"/>
    </source>
</evidence>
<evidence type="ECO:0000256" key="9">
    <source>
        <dbReference type="ARBA" id="ARBA00023196"/>
    </source>
</evidence>
<keyword evidence="8" id="KW-0472">Membrane</keyword>
<keyword evidence="9" id="KW-0139">CF(1)</keyword>